<accession>A0AAD7FA25</accession>
<name>A0AAD7FA25_9AGAR</name>
<comment type="caution">
    <text evidence="1">The sequence shown here is derived from an EMBL/GenBank/DDBJ whole genome shotgun (WGS) entry which is preliminary data.</text>
</comment>
<sequence length="188" mass="21773">MHSNLRRLHLGRFDTDYYYCSAATLLRRLELPSLDTLSVSGSMGDVREWLNTFPAPVPLRTLRIYTGYMSIRHSSFDCFPEFGLTDLEVISPEPRTSILDILSTWPDFFPELRNLVVLENVDDIENWQQHVLKFLAIPRSALESLRLRVHKDLFDKYVTVGFVEAVRYEAGWVRVSLESADDYCAVHT</sequence>
<organism evidence="1 2">
    <name type="scientific">Roridomyces roridus</name>
    <dbReference type="NCBI Taxonomy" id="1738132"/>
    <lineage>
        <taxon>Eukaryota</taxon>
        <taxon>Fungi</taxon>
        <taxon>Dikarya</taxon>
        <taxon>Basidiomycota</taxon>
        <taxon>Agaricomycotina</taxon>
        <taxon>Agaricomycetes</taxon>
        <taxon>Agaricomycetidae</taxon>
        <taxon>Agaricales</taxon>
        <taxon>Marasmiineae</taxon>
        <taxon>Mycenaceae</taxon>
        <taxon>Roridomyces</taxon>
    </lineage>
</organism>
<evidence type="ECO:0000313" key="2">
    <source>
        <dbReference type="Proteomes" id="UP001221142"/>
    </source>
</evidence>
<dbReference type="EMBL" id="JARKIF010000047">
    <property type="protein sequence ID" value="KAJ7607957.1"/>
    <property type="molecule type" value="Genomic_DNA"/>
</dbReference>
<keyword evidence="2" id="KW-1185">Reference proteome</keyword>
<dbReference type="Proteomes" id="UP001221142">
    <property type="component" value="Unassembled WGS sequence"/>
</dbReference>
<reference evidence="1" key="1">
    <citation type="submission" date="2023-03" db="EMBL/GenBank/DDBJ databases">
        <title>Massive genome expansion in bonnet fungi (Mycena s.s.) driven by repeated elements and novel gene families across ecological guilds.</title>
        <authorList>
            <consortium name="Lawrence Berkeley National Laboratory"/>
            <person name="Harder C.B."/>
            <person name="Miyauchi S."/>
            <person name="Viragh M."/>
            <person name="Kuo A."/>
            <person name="Thoen E."/>
            <person name="Andreopoulos B."/>
            <person name="Lu D."/>
            <person name="Skrede I."/>
            <person name="Drula E."/>
            <person name="Henrissat B."/>
            <person name="Morin E."/>
            <person name="Kohler A."/>
            <person name="Barry K."/>
            <person name="LaButti K."/>
            <person name="Morin E."/>
            <person name="Salamov A."/>
            <person name="Lipzen A."/>
            <person name="Mereny Z."/>
            <person name="Hegedus B."/>
            <person name="Baldrian P."/>
            <person name="Stursova M."/>
            <person name="Weitz H."/>
            <person name="Taylor A."/>
            <person name="Grigoriev I.V."/>
            <person name="Nagy L.G."/>
            <person name="Martin F."/>
            <person name="Kauserud H."/>
        </authorList>
    </citation>
    <scope>NUCLEOTIDE SEQUENCE</scope>
    <source>
        <strain evidence="1">9284</strain>
    </source>
</reference>
<gene>
    <name evidence="1" type="ORF">FB45DRAFT_947354</name>
</gene>
<proteinExistence type="predicted"/>
<protein>
    <submittedName>
        <fullName evidence="1">Uncharacterized protein</fullName>
    </submittedName>
</protein>
<evidence type="ECO:0000313" key="1">
    <source>
        <dbReference type="EMBL" id="KAJ7607957.1"/>
    </source>
</evidence>
<dbReference type="AlphaFoldDB" id="A0AAD7FA25"/>